<dbReference type="PANTHER" id="PTHR43445:SF3">
    <property type="entry name" value="UDP-N-ACETYLMURAMATE--L-ALANINE LIGASE"/>
    <property type="match status" value="1"/>
</dbReference>
<organism evidence="1 2">
    <name type="scientific">Streptomyces rubellomurinus (strain ATCC 31215)</name>
    <dbReference type="NCBI Taxonomy" id="359131"/>
    <lineage>
        <taxon>Bacteria</taxon>
        <taxon>Bacillati</taxon>
        <taxon>Actinomycetota</taxon>
        <taxon>Actinomycetes</taxon>
        <taxon>Kitasatosporales</taxon>
        <taxon>Streptomycetaceae</taxon>
        <taxon>Streptomyces</taxon>
    </lineage>
</organism>
<evidence type="ECO:0008006" key="3">
    <source>
        <dbReference type="Google" id="ProtNLM"/>
    </source>
</evidence>
<dbReference type="AlphaFoldDB" id="A0A0F2T915"/>
<comment type="caution">
    <text evidence="1">The sequence shown here is derived from an EMBL/GenBank/DDBJ whole genome shotgun (WGS) entry which is preliminary data.</text>
</comment>
<protein>
    <recommendedName>
        <fullName evidence="3">Mur ligase central domain-containing protein</fullName>
    </recommendedName>
</protein>
<accession>A0A0F2T915</accession>
<dbReference type="OrthoDB" id="3860928at2"/>
<evidence type="ECO:0000313" key="2">
    <source>
        <dbReference type="Proteomes" id="UP000033699"/>
    </source>
</evidence>
<gene>
    <name evidence="1" type="ORF">VM95_25585</name>
</gene>
<proteinExistence type="predicted"/>
<dbReference type="InterPro" id="IPR036565">
    <property type="entry name" value="Mur-like_cat_sf"/>
</dbReference>
<sequence length="493" mass="50354">MKAAPAGRAARGFRCPRPLPDVLIAPHVVDPHSPGMAGLASYLARRGARVTVAPQQDGREDELLQRLARAGAVLQPVVPGVTTALLWGGHGAAVHEILDRATGQGLPSMGYSRALELLGGTAPTVVAVVGSHSTTMAAAALTCALTARDPGWILTAAPHGDAPGYDGSGDVLVVDLCPDTALHEAAPPGWRHRTLGSGLHPAVTLVTAVDTAPPMFATREDALDDIEALARSSESVVVWAGQPGCDELLERLRRAPGPRVVTVGRGQGMDVQILRLLWSGEDHHLTIQAGGERVSLTVPIAGTTSALGVAAAFAAGWALGVSGSDLVDGLGAFTGAERSLTRLGTVGRVTVMESRAQHPEEIAADLQGARMLTEGAVIAVFEPVGHLRTGALAERITAALAAADHTVLLPVLSTPARPQLHLDGIAALASASDGVGGQDGGALVIPEPGPCEMGAEEVAASLARADDVILTIGSEGARRSGPRLLAALDRAAQ</sequence>
<dbReference type="InterPro" id="IPR050061">
    <property type="entry name" value="MurCDEF_pg_biosynth"/>
</dbReference>
<dbReference type="RefSeq" id="WP_045700700.1">
    <property type="nucleotide sequence ID" value="NZ_JZKH01000061.1"/>
</dbReference>
<dbReference type="SUPFAM" id="SSF53244">
    <property type="entry name" value="MurD-like peptide ligases, peptide-binding domain"/>
    <property type="match status" value="1"/>
</dbReference>
<dbReference type="GO" id="GO:0016881">
    <property type="term" value="F:acid-amino acid ligase activity"/>
    <property type="evidence" value="ECO:0007669"/>
    <property type="project" value="InterPro"/>
</dbReference>
<keyword evidence="2" id="KW-1185">Reference proteome</keyword>
<dbReference type="PATRIC" id="fig|359131.3.peg.6301"/>
<dbReference type="SUPFAM" id="SSF53623">
    <property type="entry name" value="MurD-like peptide ligases, catalytic domain"/>
    <property type="match status" value="1"/>
</dbReference>
<evidence type="ECO:0000313" key="1">
    <source>
        <dbReference type="EMBL" id="KJS59693.1"/>
    </source>
</evidence>
<dbReference type="Gene3D" id="3.40.1190.10">
    <property type="entry name" value="Mur-like, catalytic domain"/>
    <property type="match status" value="1"/>
</dbReference>
<name>A0A0F2T915_STRR3</name>
<dbReference type="EMBL" id="JZKH01000061">
    <property type="protein sequence ID" value="KJS59693.1"/>
    <property type="molecule type" value="Genomic_DNA"/>
</dbReference>
<dbReference type="GO" id="GO:0005524">
    <property type="term" value="F:ATP binding"/>
    <property type="evidence" value="ECO:0007669"/>
    <property type="project" value="InterPro"/>
</dbReference>
<reference evidence="1 2" key="1">
    <citation type="submission" date="2015-02" db="EMBL/GenBank/DDBJ databases">
        <authorList>
            <person name="Ju K.-S."/>
            <person name="Doroghazi J.R."/>
            <person name="Metcalf W."/>
        </authorList>
    </citation>
    <scope>NUCLEOTIDE SEQUENCE [LARGE SCALE GENOMIC DNA]</scope>
    <source>
        <strain evidence="1 2">ATCC 31215</strain>
    </source>
</reference>
<dbReference type="Proteomes" id="UP000033699">
    <property type="component" value="Unassembled WGS sequence"/>
</dbReference>
<dbReference type="InterPro" id="IPR036615">
    <property type="entry name" value="Mur_ligase_C_dom_sf"/>
</dbReference>
<dbReference type="Gene3D" id="3.90.190.20">
    <property type="entry name" value="Mur ligase, C-terminal domain"/>
    <property type="match status" value="1"/>
</dbReference>
<dbReference type="PANTHER" id="PTHR43445">
    <property type="entry name" value="UDP-N-ACETYLMURAMATE--L-ALANINE LIGASE-RELATED"/>
    <property type="match status" value="1"/>
</dbReference>